<dbReference type="RefSeq" id="WP_114299004.1">
    <property type="nucleotide sequence ID" value="NZ_QPJT01000022.1"/>
</dbReference>
<dbReference type="Pfam" id="PF04536">
    <property type="entry name" value="TPM_phosphatase"/>
    <property type="match status" value="1"/>
</dbReference>
<reference evidence="4 5" key="1">
    <citation type="submission" date="2018-07" db="EMBL/GenBank/DDBJ databases">
        <title>Genomic Encyclopedia of Type Strains, Phase IV (KMG-IV): sequencing the most valuable type-strain genomes for metagenomic binning, comparative biology and taxonomic classification.</title>
        <authorList>
            <person name="Goeker M."/>
        </authorList>
    </citation>
    <scope>NUCLEOTIDE SEQUENCE [LARGE SCALE GENOMIC DNA]</scope>
    <source>
        <strain evidence="4 5">DSM 27016</strain>
    </source>
</reference>
<dbReference type="AlphaFoldDB" id="A0A369AVL6"/>
<dbReference type="Gene3D" id="3.10.310.50">
    <property type="match status" value="1"/>
</dbReference>
<evidence type="ECO:0000313" key="4">
    <source>
        <dbReference type="EMBL" id="RCX12388.1"/>
    </source>
</evidence>
<protein>
    <recommendedName>
        <fullName evidence="3">TPM domain-containing protein</fullName>
    </recommendedName>
</protein>
<feature type="chain" id="PRO_5016728221" description="TPM domain-containing protein" evidence="2">
    <location>
        <begin position="24"/>
        <end position="272"/>
    </location>
</feature>
<keyword evidence="2" id="KW-0732">Signal</keyword>
<feature type="signal peptide" evidence="2">
    <location>
        <begin position="1"/>
        <end position="23"/>
    </location>
</feature>
<dbReference type="EMBL" id="QPJT01000022">
    <property type="protein sequence ID" value="RCX12388.1"/>
    <property type="molecule type" value="Genomic_DNA"/>
</dbReference>
<dbReference type="InterPro" id="IPR007621">
    <property type="entry name" value="TPM_dom"/>
</dbReference>
<keyword evidence="5" id="KW-1185">Reference proteome</keyword>
<comment type="caution">
    <text evidence="4">The sequence shown here is derived from an EMBL/GenBank/DDBJ whole genome shotgun (WGS) entry which is preliminary data.</text>
</comment>
<feature type="domain" description="TPM" evidence="3">
    <location>
        <begin position="36"/>
        <end position="158"/>
    </location>
</feature>
<name>A0A369AVL6_9FIRM</name>
<feature type="region of interest" description="Disordered" evidence="1">
    <location>
        <begin position="238"/>
        <end position="272"/>
    </location>
</feature>
<evidence type="ECO:0000256" key="2">
    <source>
        <dbReference type="SAM" id="SignalP"/>
    </source>
</evidence>
<accession>A0A369AVL6</accession>
<gene>
    <name evidence="4" type="ORF">DFR58_12277</name>
</gene>
<organism evidence="4 5">
    <name type="scientific">Anaerobacterium chartisolvens</name>
    <dbReference type="NCBI Taxonomy" id="1297424"/>
    <lineage>
        <taxon>Bacteria</taxon>
        <taxon>Bacillati</taxon>
        <taxon>Bacillota</taxon>
        <taxon>Clostridia</taxon>
        <taxon>Eubacteriales</taxon>
        <taxon>Oscillospiraceae</taxon>
        <taxon>Anaerobacterium</taxon>
    </lineage>
</organism>
<evidence type="ECO:0000313" key="5">
    <source>
        <dbReference type="Proteomes" id="UP000253034"/>
    </source>
</evidence>
<evidence type="ECO:0000259" key="3">
    <source>
        <dbReference type="Pfam" id="PF04536"/>
    </source>
</evidence>
<dbReference type="PANTHER" id="PTHR30373:SF2">
    <property type="entry name" value="UPF0603 PROTEIN YGCG"/>
    <property type="match status" value="1"/>
</dbReference>
<sequence length="272" mass="28559">MGKCLRIFLIVIAVLAFSLTAHAGDNYPSPTAEFFVNDYAGVLQKSTEDLIASVGKQLENKTGAQVVVVTVSSLEGKDIESYALELGRKWGIGQKGEDNGVLLLNAVNEREVDIEVGYGLEGAIPDIRAKEIIDKIIIPYLKEGDYDSGITNGFMALIGDVAAEYNIELDSDYSYPQTRHSGQSIPADSAAKKLTPFLIIGLIILDGIFFRFRITSALIKLIFWSNIFRGGGRGGGRGGSGGSWGGGSGGFGGGRSSGGGGSFGGGGSSGKY</sequence>
<evidence type="ECO:0000256" key="1">
    <source>
        <dbReference type="SAM" id="MobiDB-lite"/>
    </source>
</evidence>
<proteinExistence type="predicted"/>
<dbReference type="Proteomes" id="UP000253034">
    <property type="component" value="Unassembled WGS sequence"/>
</dbReference>
<dbReference type="OrthoDB" id="9810918at2"/>
<dbReference type="PANTHER" id="PTHR30373">
    <property type="entry name" value="UPF0603 PROTEIN YGCG"/>
    <property type="match status" value="1"/>
</dbReference>